<sequence>MAASIFIFALILSPFSVLGGVMDPSCKPVGTKSITILWKFSPTKASKLPNKFSVYFCKNIYYNCVNTSINYHLGCAVNVTEQKSEYSCDIGKALNINFPEESSFIFYVKPDNGPPVIRRCLFNMEIQCSKPTGLKLTPFGKGTLKLHWSVPTDMGKSGGNLLCYFITYFRAESPEKKFEHKFVNEGLYEFEIKSLLPYQKYHAYLKCALSCTQKKSLAAGPAIATTLEEEPQDQVRFQNWFERKVDHQTRNVTVVFKIPNKEKWNGKVKQIRVFCYEYEHLCMNKTVRELLPDQQLQYNTTFSYLKNNTTYHVKADYCNSVGCSPTSRNQTILPSPPDAAKVEVQLEPNESLTTGKVVGISVGCIVGVFLLMIMIIVLIKKCYRNSEPHEPLEETIGPLSPTSEPREGEEAGEQANSVYSRANHLIQSNHLSPETTDFQSASVRSINSMNSIGGLTDQSTLGDDNSASIPNNEEDPNRESVRLLPRPGSPSVQHRPSHRDDNQHTRV</sequence>
<feature type="signal peptide" evidence="3">
    <location>
        <begin position="1"/>
        <end position="19"/>
    </location>
</feature>
<proteinExistence type="predicted"/>
<dbReference type="GeneID" id="116305024"/>
<dbReference type="Proteomes" id="UP000515163">
    <property type="component" value="Unplaced"/>
</dbReference>
<feature type="chain" id="PRO_5027862928" evidence="3">
    <location>
        <begin position="20"/>
        <end position="507"/>
    </location>
</feature>
<dbReference type="PROSITE" id="PS50853">
    <property type="entry name" value="FN3"/>
    <property type="match status" value="2"/>
</dbReference>
<feature type="transmembrane region" description="Helical" evidence="2">
    <location>
        <begin position="357"/>
        <end position="379"/>
    </location>
</feature>
<dbReference type="Gene3D" id="2.60.40.10">
    <property type="entry name" value="Immunoglobulins"/>
    <property type="match status" value="2"/>
</dbReference>
<dbReference type="AlphaFoldDB" id="A0A6P8ITX7"/>
<protein>
    <submittedName>
        <fullName evidence="6">Uncharacterized protein LOC116305024</fullName>
    </submittedName>
</protein>
<name>A0A6P8ITX7_ACTTE</name>
<feature type="compositionally biased region" description="Polar residues" evidence="1">
    <location>
        <begin position="449"/>
        <end position="471"/>
    </location>
</feature>
<feature type="region of interest" description="Disordered" evidence="1">
    <location>
        <begin position="449"/>
        <end position="507"/>
    </location>
</feature>
<dbReference type="OrthoDB" id="5977994at2759"/>
<feature type="domain" description="Fibronectin type-III" evidence="4">
    <location>
        <begin position="130"/>
        <end position="229"/>
    </location>
</feature>
<organism evidence="5 6">
    <name type="scientific">Actinia tenebrosa</name>
    <name type="common">Australian red waratah sea anemone</name>
    <dbReference type="NCBI Taxonomy" id="6105"/>
    <lineage>
        <taxon>Eukaryota</taxon>
        <taxon>Metazoa</taxon>
        <taxon>Cnidaria</taxon>
        <taxon>Anthozoa</taxon>
        <taxon>Hexacorallia</taxon>
        <taxon>Actiniaria</taxon>
        <taxon>Actiniidae</taxon>
        <taxon>Actinia</taxon>
    </lineage>
</organism>
<feature type="region of interest" description="Disordered" evidence="1">
    <location>
        <begin position="389"/>
        <end position="415"/>
    </location>
</feature>
<evidence type="ECO:0000313" key="6">
    <source>
        <dbReference type="RefSeq" id="XP_031570701.1"/>
    </source>
</evidence>
<dbReference type="InterPro" id="IPR003961">
    <property type="entry name" value="FN3_dom"/>
</dbReference>
<gene>
    <name evidence="6" type="primary">LOC116305024</name>
</gene>
<evidence type="ECO:0000256" key="2">
    <source>
        <dbReference type="SAM" id="Phobius"/>
    </source>
</evidence>
<dbReference type="InterPro" id="IPR036116">
    <property type="entry name" value="FN3_sf"/>
</dbReference>
<feature type="domain" description="Fibronectin type-III" evidence="4">
    <location>
        <begin position="236"/>
        <end position="338"/>
    </location>
</feature>
<dbReference type="InterPro" id="IPR013783">
    <property type="entry name" value="Ig-like_fold"/>
</dbReference>
<evidence type="ECO:0000256" key="1">
    <source>
        <dbReference type="SAM" id="MobiDB-lite"/>
    </source>
</evidence>
<evidence type="ECO:0000259" key="4">
    <source>
        <dbReference type="PROSITE" id="PS50853"/>
    </source>
</evidence>
<dbReference type="RefSeq" id="XP_031570701.1">
    <property type="nucleotide sequence ID" value="XM_031714841.1"/>
</dbReference>
<keyword evidence="2" id="KW-0472">Membrane</keyword>
<keyword evidence="3" id="KW-0732">Signal</keyword>
<keyword evidence="2" id="KW-0812">Transmembrane</keyword>
<dbReference type="SUPFAM" id="SSF49265">
    <property type="entry name" value="Fibronectin type III"/>
    <property type="match status" value="2"/>
</dbReference>
<keyword evidence="2" id="KW-1133">Transmembrane helix</keyword>
<keyword evidence="5" id="KW-1185">Reference proteome</keyword>
<feature type="compositionally biased region" description="Basic and acidic residues" evidence="1">
    <location>
        <begin position="498"/>
        <end position="507"/>
    </location>
</feature>
<accession>A0A6P8ITX7</accession>
<reference evidence="6" key="1">
    <citation type="submission" date="2025-08" db="UniProtKB">
        <authorList>
            <consortium name="RefSeq"/>
        </authorList>
    </citation>
    <scope>IDENTIFICATION</scope>
    <source>
        <tissue evidence="6">Tentacle</tissue>
    </source>
</reference>
<evidence type="ECO:0000313" key="5">
    <source>
        <dbReference type="Proteomes" id="UP000515163"/>
    </source>
</evidence>
<evidence type="ECO:0000256" key="3">
    <source>
        <dbReference type="SAM" id="SignalP"/>
    </source>
</evidence>
<dbReference type="CDD" id="cd00063">
    <property type="entry name" value="FN3"/>
    <property type="match status" value="1"/>
</dbReference>
<dbReference type="InParanoid" id="A0A6P8ITX7"/>
<dbReference type="KEGG" id="aten:116305024"/>